<protein>
    <submittedName>
        <fullName evidence="1">Uncharacterized protein</fullName>
    </submittedName>
</protein>
<keyword evidence="2" id="KW-1185">Reference proteome</keyword>
<reference evidence="1" key="1">
    <citation type="submission" date="2021-03" db="EMBL/GenBank/DDBJ databases">
        <authorList>
            <person name="Bekaert M."/>
        </authorList>
    </citation>
    <scope>NUCLEOTIDE SEQUENCE</scope>
</reference>
<evidence type="ECO:0000313" key="2">
    <source>
        <dbReference type="Proteomes" id="UP000683360"/>
    </source>
</evidence>
<dbReference type="AlphaFoldDB" id="A0A8S3TWZ0"/>
<proteinExistence type="predicted"/>
<dbReference type="Proteomes" id="UP000683360">
    <property type="component" value="Unassembled WGS sequence"/>
</dbReference>
<name>A0A8S3TWZ0_MYTED</name>
<evidence type="ECO:0000313" key="1">
    <source>
        <dbReference type="EMBL" id="CAG2238476.1"/>
    </source>
</evidence>
<organism evidence="1 2">
    <name type="scientific">Mytilus edulis</name>
    <name type="common">Blue mussel</name>
    <dbReference type="NCBI Taxonomy" id="6550"/>
    <lineage>
        <taxon>Eukaryota</taxon>
        <taxon>Metazoa</taxon>
        <taxon>Spiralia</taxon>
        <taxon>Lophotrochozoa</taxon>
        <taxon>Mollusca</taxon>
        <taxon>Bivalvia</taxon>
        <taxon>Autobranchia</taxon>
        <taxon>Pteriomorphia</taxon>
        <taxon>Mytilida</taxon>
        <taxon>Mytiloidea</taxon>
        <taxon>Mytilidae</taxon>
        <taxon>Mytilinae</taxon>
        <taxon>Mytilus</taxon>
    </lineage>
</organism>
<dbReference type="EMBL" id="CAJPWZ010002442">
    <property type="protein sequence ID" value="CAG2238476.1"/>
    <property type="molecule type" value="Genomic_DNA"/>
</dbReference>
<sequence>MSTNRKESQHLLQLSAGKLIGERSKAQEDYLHSLDTYSKFQISSGSRSEGLDLKGSDIDLMIHDSIFKVYETESEVVKDAVIGWLMLASSFYVHEMYLTSLDIIKYAFLKLTDEKRCTPSFKREKIILTPKQQFALEMMKKEKLITTIKTLTVNNLLFAFKSQIIPKNYKKDVIRDDTWFHPLTFAHFLRFLCFYHLHDSVSCEHAKHHLVLANKEMLFSGESLSLLRIQSTILVGIAAQMTGETDIAKMFFKLVATHDIDNSTSAALRLFELG</sequence>
<accession>A0A8S3TWZ0</accession>
<comment type="caution">
    <text evidence="1">The sequence shown here is derived from an EMBL/GenBank/DDBJ whole genome shotgun (WGS) entry which is preliminary data.</text>
</comment>
<gene>
    <name evidence="1" type="ORF">MEDL_50886</name>
</gene>